<dbReference type="InterPro" id="IPR016208">
    <property type="entry name" value="Ald_Oxase/xanthine_DH-like"/>
</dbReference>
<keyword evidence="5" id="KW-1185">Reference proteome</keyword>
<dbReference type="PANTHER" id="PTHR11908">
    <property type="entry name" value="XANTHINE DEHYDROGENASE"/>
    <property type="match status" value="1"/>
</dbReference>
<evidence type="ECO:0000256" key="2">
    <source>
        <dbReference type="ARBA" id="ARBA00023002"/>
    </source>
</evidence>
<name>A0AA35QUC4_GEOBA</name>
<dbReference type="SUPFAM" id="SSF56003">
    <property type="entry name" value="Molybdenum cofactor-binding domain"/>
    <property type="match status" value="1"/>
</dbReference>
<dbReference type="AlphaFoldDB" id="A0AA35QUC4"/>
<dbReference type="InterPro" id="IPR046867">
    <property type="entry name" value="AldOxase/xan_DH_MoCoBD2"/>
</dbReference>
<reference evidence="4" key="1">
    <citation type="submission" date="2023-03" db="EMBL/GenBank/DDBJ databases">
        <authorList>
            <person name="Steffen K."/>
            <person name="Cardenas P."/>
        </authorList>
    </citation>
    <scope>NUCLEOTIDE SEQUENCE</scope>
</reference>
<evidence type="ECO:0000256" key="1">
    <source>
        <dbReference type="ARBA" id="ARBA00022505"/>
    </source>
</evidence>
<dbReference type="Gene3D" id="3.90.1170.50">
    <property type="entry name" value="Aldehyde oxidase/xanthine dehydrogenase, a/b hammerhead"/>
    <property type="match status" value="2"/>
</dbReference>
<gene>
    <name evidence="4" type="ORF">GBAR_LOCUS991</name>
</gene>
<evidence type="ECO:0000259" key="3">
    <source>
        <dbReference type="SMART" id="SM01008"/>
    </source>
</evidence>
<dbReference type="Proteomes" id="UP001174909">
    <property type="component" value="Unassembled WGS sequence"/>
</dbReference>
<proteinExistence type="predicted"/>
<dbReference type="Gene3D" id="3.30.365.10">
    <property type="entry name" value="Aldehyde oxidase/xanthine dehydrogenase, molybdopterin binding domain"/>
    <property type="match status" value="4"/>
</dbReference>
<dbReference type="PANTHER" id="PTHR11908:SF132">
    <property type="entry name" value="ALDEHYDE OXIDASE 1-RELATED"/>
    <property type="match status" value="1"/>
</dbReference>
<dbReference type="InterPro" id="IPR008274">
    <property type="entry name" value="AldOxase/xan_DH_MoCoBD1"/>
</dbReference>
<evidence type="ECO:0000313" key="5">
    <source>
        <dbReference type="Proteomes" id="UP001174909"/>
    </source>
</evidence>
<protein>
    <submittedName>
        <fullName evidence="4">Aldehyde oxidoreductase molybdenum-binding subunit PaoC</fullName>
    </submittedName>
</protein>
<dbReference type="Pfam" id="PF01315">
    <property type="entry name" value="Ald_Xan_dh_C"/>
    <property type="match status" value="1"/>
</dbReference>
<comment type="caution">
    <text evidence="4">The sequence shown here is derived from an EMBL/GenBank/DDBJ whole genome shotgun (WGS) entry which is preliminary data.</text>
</comment>
<dbReference type="GO" id="GO:0016491">
    <property type="term" value="F:oxidoreductase activity"/>
    <property type="evidence" value="ECO:0007669"/>
    <property type="project" value="UniProtKB-KW"/>
</dbReference>
<keyword evidence="1" id="KW-0500">Molybdenum</keyword>
<sequence>MGQLAIGGKRMASWGEASESRLIGKRITRLSGKDKVTGKAKYTFDINEPGLLYGRILRSEIAHATVMGIDLSEAEALPGVKAVIPLIEVGNKLRYQGQEIAAVAAETDDIAKDALRLIRVDLEELPHVVTEADAMAEGAPQIREDWAGNQSEPNVREDGDINAGFAEAAVEVEATYHTPVQTHVCLETHGHVAKWEDEQNLTVWASTQGVFGVRNDLAQRFELPANQVRVITEHMGGGFGSKFGPGVEGRTAAELSRITGKAVKLMLTRKAEHLVAGNRPSMTQHVRAGATRDGRLIAYDMKGHGTGGISSGAGFPAPYVYHVPNSRSERVNVTVNAGNQRAMRAPGHPQGAFAMDSLMDELAEKLGMNPLEFRRINDPNEVRQAQYTLGAQEIGWYRRNSVPGSGTGVEKRGMGLGSGQWGGGGGRGTEARITINADGTVEAVTGTQDIGTGVRTVIAIIVAEEFGLEPTDIRVKVGDSGPGLPSGGSGGSQTTPSVAPVIKTAAAAAKQKLFERIAPLLDAPIGDLRVGTGTIYAVSDRTKTITWKQATGQLGMESINEGGTWDEDLRQGGAAGTQFAEVEIDTQTGAVKVIKIVAVQDCGLAINRLTTESQINGGVIMGLGQALLEERFMDAQTGRMLNANLEDYKVPGTFEIPEIKSIVFDTHRKVTGIGEPPCIPTPGAIANAVYNAIGVRIRSLPITPDKVLDALADKA</sequence>
<feature type="domain" description="Aldehyde oxidase/xanthine dehydrogenase a/b hammerhead" evidence="3">
    <location>
        <begin position="37"/>
        <end position="126"/>
    </location>
</feature>
<dbReference type="SUPFAM" id="SSF54665">
    <property type="entry name" value="CO dehydrogenase molybdoprotein N-domain-like"/>
    <property type="match status" value="1"/>
</dbReference>
<evidence type="ECO:0000313" key="4">
    <source>
        <dbReference type="EMBL" id="CAI7992423.1"/>
    </source>
</evidence>
<dbReference type="SMART" id="SM01008">
    <property type="entry name" value="Ald_Xan_dh_C"/>
    <property type="match status" value="1"/>
</dbReference>
<keyword evidence="2" id="KW-0560">Oxidoreductase</keyword>
<dbReference type="Pfam" id="PF02738">
    <property type="entry name" value="MoCoBD_1"/>
    <property type="match status" value="1"/>
</dbReference>
<dbReference type="GO" id="GO:0005506">
    <property type="term" value="F:iron ion binding"/>
    <property type="evidence" value="ECO:0007669"/>
    <property type="project" value="InterPro"/>
</dbReference>
<organism evidence="4 5">
    <name type="scientific">Geodia barretti</name>
    <name type="common">Barrett's horny sponge</name>
    <dbReference type="NCBI Taxonomy" id="519541"/>
    <lineage>
        <taxon>Eukaryota</taxon>
        <taxon>Metazoa</taxon>
        <taxon>Porifera</taxon>
        <taxon>Demospongiae</taxon>
        <taxon>Heteroscleromorpha</taxon>
        <taxon>Tetractinellida</taxon>
        <taxon>Astrophorina</taxon>
        <taxon>Geodiidae</taxon>
        <taxon>Geodia</taxon>
    </lineage>
</organism>
<accession>A0AA35QUC4</accession>
<dbReference type="InterPro" id="IPR037165">
    <property type="entry name" value="AldOxase/xan_DH_Mopterin-bd_sf"/>
</dbReference>
<dbReference type="EMBL" id="CASHTH010000145">
    <property type="protein sequence ID" value="CAI7992423.1"/>
    <property type="molecule type" value="Genomic_DNA"/>
</dbReference>
<dbReference type="Pfam" id="PF20256">
    <property type="entry name" value="MoCoBD_2"/>
    <property type="match status" value="1"/>
</dbReference>
<dbReference type="InterPro" id="IPR036856">
    <property type="entry name" value="Ald_Oxase/Xan_DH_a/b_sf"/>
</dbReference>
<dbReference type="InterPro" id="IPR000674">
    <property type="entry name" value="Ald_Oxase/Xan_DH_a/b"/>
</dbReference>